<dbReference type="STRING" id="675120.N1PSC1"/>
<dbReference type="EMBL" id="KB446537">
    <property type="protein sequence ID" value="EME46351.1"/>
    <property type="molecule type" value="Genomic_DNA"/>
</dbReference>
<dbReference type="HOGENOM" id="CLU_1845046_0_0_1"/>
<gene>
    <name evidence="1" type="ORF">DOTSEDRAFT_70372</name>
</gene>
<keyword evidence="2" id="KW-1185">Reference proteome</keyword>
<proteinExistence type="predicted"/>
<name>N1PSC1_DOTSN</name>
<organism evidence="1 2">
    <name type="scientific">Dothistroma septosporum (strain NZE10 / CBS 128990)</name>
    <name type="common">Red band needle blight fungus</name>
    <name type="synonym">Mycosphaerella pini</name>
    <dbReference type="NCBI Taxonomy" id="675120"/>
    <lineage>
        <taxon>Eukaryota</taxon>
        <taxon>Fungi</taxon>
        <taxon>Dikarya</taxon>
        <taxon>Ascomycota</taxon>
        <taxon>Pezizomycotina</taxon>
        <taxon>Dothideomycetes</taxon>
        <taxon>Dothideomycetidae</taxon>
        <taxon>Mycosphaerellales</taxon>
        <taxon>Mycosphaerellaceae</taxon>
        <taxon>Dothistroma</taxon>
    </lineage>
</organism>
<sequence length="139" mass="15644">METIIPRFTSLSRDTATPQTIGLLDELERIKDKHSDFVILEPTSFHANGMPASIRLPWVSQRLYHDWYESEECHGNTTAAEAFKQALISKVAKNTLAGGDFRCELKWSEETLSMRCMPLSATSGETIDAWACFVEGMVE</sequence>
<reference evidence="1 2" key="2">
    <citation type="journal article" date="2012" name="PLoS Pathog.">
        <title>Diverse lifestyles and strategies of plant pathogenesis encoded in the genomes of eighteen Dothideomycetes fungi.</title>
        <authorList>
            <person name="Ohm R.A."/>
            <person name="Feau N."/>
            <person name="Henrissat B."/>
            <person name="Schoch C.L."/>
            <person name="Horwitz B.A."/>
            <person name="Barry K.W."/>
            <person name="Condon B.J."/>
            <person name="Copeland A.C."/>
            <person name="Dhillon B."/>
            <person name="Glaser F."/>
            <person name="Hesse C.N."/>
            <person name="Kosti I."/>
            <person name="LaButti K."/>
            <person name="Lindquist E.A."/>
            <person name="Lucas S."/>
            <person name="Salamov A.A."/>
            <person name="Bradshaw R.E."/>
            <person name="Ciuffetti L."/>
            <person name="Hamelin R.C."/>
            <person name="Kema G.H.J."/>
            <person name="Lawrence C."/>
            <person name="Scott J.A."/>
            <person name="Spatafora J.W."/>
            <person name="Turgeon B.G."/>
            <person name="de Wit P.J.G.M."/>
            <person name="Zhong S."/>
            <person name="Goodwin S.B."/>
            <person name="Grigoriev I.V."/>
        </authorList>
    </citation>
    <scope>NUCLEOTIDE SEQUENCE [LARGE SCALE GENOMIC DNA]</scope>
    <source>
        <strain evidence="2">NZE10 / CBS 128990</strain>
    </source>
</reference>
<protein>
    <submittedName>
        <fullName evidence="1">Uncharacterized protein</fullName>
    </submittedName>
</protein>
<reference evidence="2" key="1">
    <citation type="journal article" date="2012" name="PLoS Genet.">
        <title>The genomes of the fungal plant pathogens Cladosporium fulvum and Dothistroma septosporum reveal adaptation to different hosts and lifestyles but also signatures of common ancestry.</title>
        <authorList>
            <person name="de Wit P.J.G.M."/>
            <person name="van der Burgt A."/>
            <person name="Oekmen B."/>
            <person name="Stergiopoulos I."/>
            <person name="Abd-Elsalam K.A."/>
            <person name="Aerts A.L."/>
            <person name="Bahkali A.H."/>
            <person name="Beenen H.G."/>
            <person name="Chettri P."/>
            <person name="Cox M.P."/>
            <person name="Datema E."/>
            <person name="de Vries R.P."/>
            <person name="Dhillon B."/>
            <person name="Ganley A.R."/>
            <person name="Griffiths S.A."/>
            <person name="Guo Y."/>
            <person name="Hamelin R.C."/>
            <person name="Henrissat B."/>
            <person name="Kabir M.S."/>
            <person name="Jashni M.K."/>
            <person name="Kema G."/>
            <person name="Klaubauf S."/>
            <person name="Lapidus A."/>
            <person name="Levasseur A."/>
            <person name="Lindquist E."/>
            <person name="Mehrabi R."/>
            <person name="Ohm R.A."/>
            <person name="Owen T.J."/>
            <person name="Salamov A."/>
            <person name="Schwelm A."/>
            <person name="Schijlen E."/>
            <person name="Sun H."/>
            <person name="van den Burg H.A."/>
            <person name="van Ham R.C.H.J."/>
            <person name="Zhang S."/>
            <person name="Goodwin S.B."/>
            <person name="Grigoriev I.V."/>
            <person name="Collemare J."/>
            <person name="Bradshaw R.E."/>
        </authorList>
    </citation>
    <scope>NUCLEOTIDE SEQUENCE [LARGE SCALE GENOMIC DNA]</scope>
    <source>
        <strain evidence="2">NZE10 / CBS 128990</strain>
    </source>
</reference>
<evidence type="ECO:0000313" key="2">
    <source>
        <dbReference type="Proteomes" id="UP000016933"/>
    </source>
</evidence>
<dbReference type="Proteomes" id="UP000016933">
    <property type="component" value="Unassembled WGS sequence"/>
</dbReference>
<dbReference type="OrthoDB" id="3946381at2759"/>
<dbReference type="eggNOG" id="ENOG502R99F">
    <property type="taxonomic scope" value="Eukaryota"/>
</dbReference>
<evidence type="ECO:0000313" key="1">
    <source>
        <dbReference type="EMBL" id="EME46351.1"/>
    </source>
</evidence>
<dbReference type="AlphaFoldDB" id="N1PSC1"/>
<accession>N1PSC1</accession>